<reference evidence="2" key="1">
    <citation type="submission" date="2019-09" db="EMBL/GenBank/DDBJ databases">
        <title>Antimicrobial potential of Antarctic Bacteria.</title>
        <authorList>
            <person name="Benaud N."/>
            <person name="Edwards R.J."/>
            <person name="Ferrari B.C."/>
        </authorList>
    </citation>
    <scope>NUCLEOTIDE SEQUENCE [LARGE SCALE GENOMIC DNA]</scope>
    <source>
        <strain evidence="2">SPB151</strain>
    </source>
</reference>
<accession>A0A7G6WS59</accession>
<dbReference type="RefSeq" id="WP_185445555.1">
    <property type="nucleotide sequence ID" value="NZ_CP043661.1"/>
</dbReference>
<dbReference type="AlphaFoldDB" id="A0A7G6WS59"/>
<keyword evidence="2" id="KW-1185">Reference proteome</keyword>
<dbReference type="Proteomes" id="UP000515563">
    <property type="component" value="Chromosome"/>
</dbReference>
<proteinExistence type="predicted"/>
<gene>
    <name evidence="1" type="ORF">F1D05_01560</name>
</gene>
<protein>
    <submittedName>
        <fullName evidence="1">Uncharacterized protein</fullName>
    </submittedName>
</protein>
<dbReference type="KEGG" id="kqi:F1D05_01560"/>
<reference evidence="1 2" key="2">
    <citation type="journal article" date="2020" name="Microbiol. Resour. Announc.">
        <title>Antarctic desert soil bacteria exhibit high novel natural product potential, evaluated through long-read genome sequencing and comparative genomics.</title>
        <authorList>
            <person name="Benaud N."/>
            <person name="Edwards R.J."/>
            <person name="Amos T.G."/>
            <person name="D'Agostino P.M."/>
            <person name="Gutierrez-Chavez C."/>
            <person name="Montgomery K."/>
            <person name="Nicetic I."/>
            <person name="Ferrari B.C."/>
        </authorList>
    </citation>
    <scope>NUCLEOTIDE SEQUENCE [LARGE SCALE GENOMIC DNA]</scope>
    <source>
        <strain evidence="1 2">SPB151</strain>
    </source>
</reference>
<organism evidence="1 2">
    <name type="scientific">Kribbella qitaiheensis</name>
    <dbReference type="NCBI Taxonomy" id="1544730"/>
    <lineage>
        <taxon>Bacteria</taxon>
        <taxon>Bacillati</taxon>
        <taxon>Actinomycetota</taxon>
        <taxon>Actinomycetes</taxon>
        <taxon>Propionibacteriales</taxon>
        <taxon>Kribbellaceae</taxon>
        <taxon>Kribbella</taxon>
    </lineage>
</organism>
<dbReference type="EMBL" id="CP043661">
    <property type="protein sequence ID" value="QNE16824.1"/>
    <property type="molecule type" value="Genomic_DNA"/>
</dbReference>
<evidence type="ECO:0000313" key="1">
    <source>
        <dbReference type="EMBL" id="QNE16824.1"/>
    </source>
</evidence>
<evidence type="ECO:0000313" key="2">
    <source>
        <dbReference type="Proteomes" id="UP000515563"/>
    </source>
</evidence>
<sequence length="141" mass="15313">MDDQTSWREQRREASAAHAAALERRKAAETEQARGLLADFIEKLHAAGIEPQKLRAPVVGSGASYKTGITGWYLRRNKSLGIDTDGNFYILGVPAGLKARLVGVRILPSDPPLVIGQGARDGESLPLKRLLELRLTESGLV</sequence>
<name>A0A7G6WS59_9ACTN</name>